<gene>
    <name evidence="3" type="ORF">SLEP1_g8622</name>
</gene>
<evidence type="ECO:0000313" key="3">
    <source>
        <dbReference type="EMBL" id="GKU95238.1"/>
    </source>
</evidence>
<evidence type="ECO:0000256" key="1">
    <source>
        <dbReference type="ARBA" id="ARBA00023242"/>
    </source>
</evidence>
<dbReference type="CDD" id="cd16100">
    <property type="entry name" value="ARID"/>
    <property type="match status" value="1"/>
</dbReference>
<dbReference type="SMART" id="SM01189">
    <property type="entry name" value="ELM2"/>
    <property type="match status" value="1"/>
</dbReference>
<feature type="domain" description="ARID" evidence="2">
    <location>
        <begin position="47"/>
        <end position="140"/>
    </location>
</feature>
<sequence length="559" mass="63072">MAGCSILENRSDSSCITTEDGCSSNGCCSDIDHAVKVRIGESDDLVVKQRSLFYLFLSCFLKEFSSRGSVRPMPAMLGDGGLADLFKLFVVVREKGGYDFVSKNGLWGLVVKELGLDLKVSASLKLVYFKYLNEVEKWFRGGFRDRVSQNAARESDGTLGFLSLELEKKFRGLLANGMYQGVTDNGVTLLKHEKNATAKNEGGFRKRKRLYLSGMLNWVIQIAKSPHDPSVGGIPEPSKWKEHQGSEFWIQVIRAREALVQKKQSHSITEQSLLQDKQKMHPSMYDEEFLGHHSSERLRIGNRIPTPTRNCPCSCCNPRPASQKVASPKRDPHVILPSSNWTADPFEDDFIEKHVSVGPSFQAEVPEWTGMVSDSETKWLGTCVWPLESGEHDPLAGMDSIGRGRPQSCGCLVPGSVECFRFHIAEKRMKLKLELGSVFYHWRFDRMGEEVSLCWTIEEERRFKHMVRTASQSLDACFWADASKYFCGKTREDLVSYYFNVLSIQRRSYQNRVTSRNIDSDNDEEEFGCISDSFGLDALNVPGTNKLMCSQNNQCTDLA</sequence>
<keyword evidence="1" id="KW-0539">Nucleus</keyword>
<dbReference type="EMBL" id="BPVZ01000009">
    <property type="protein sequence ID" value="GKU95238.1"/>
    <property type="molecule type" value="Genomic_DNA"/>
</dbReference>
<dbReference type="AlphaFoldDB" id="A0AAV5I2C2"/>
<accession>A0AAV5I2C2</accession>
<evidence type="ECO:0000313" key="4">
    <source>
        <dbReference type="Proteomes" id="UP001054252"/>
    </source>
</evidence>
<organism evidence="3 4">
    <name type="scientific">Rubroshorea leprosula</name>
    <dbReference type="NCBI Taxonomy" id="152421"/>
    <lineage>
        <taxon>Eukaryota</taxon>
        <taxon>Viridiplantae</taxon>
        <taxon>Streptophyta</taxon>
        <taxon>Embryophyta</taxon>
        <taxon>Tracheophyta</taxon>
        <taxon>Spermatophyta</taxon>
        <taxon>Magnoliopsida</taxon>
        <taxon>eudicotyledons</taxon>
        <taxon>Gunneridae</taxon>
        <taxon>Pentapetalae</taxon>
        <taxon>rosids</taxon>
        <taxon>malvids</taxon>
        <taxon>Malvales</taxon>
        <taxon>Dipterocarpaceae</taxon>
        <taxon>Rubroshorea</taxon>
    </lineage>
</organism>
<dbReference type="PROSITE" id="PS51011">
    <property type="entry name" value="ARID"/>
    <property type="match status" value="1"/>
</dbReference>
<evidence type="ECO:0000259" key="2">
    <source>
        <dbReference type="PROSITE" id="PS51011"/>
    </source>
</evidence>
<keyword evidence="4" id="KW-1185">Reference proteome</keyword>
<dbReference type="InterPro" id="IPR036431">
    <property type="entry name" value="ARID_dom_sf"/>
</dbReference>
<dbReference type="PANTHER" id="PTHR46410">
    <property type="entry name" value="AT-RICH INTERACTIVE DOMAIN-CONTAINING PROTEIN 2"/>
    <property type="match status" value="1"/>
</dbReference>
<dbReference type="InterPro" id="IPR001606">
    <property type="entry name" value="ARID_dom"/>
</dbReference>
<proteinExistence type="predicted"/>
<protein>
    <recommendedName>
        <fullName evidence="2">ARID domain-containing protein</fullName>
    </recommendedName>
</protein>
<dbReference type="PANTHER" id="PTHR46410:SF18">
    <property type="entry name" value="AT-RICH INTERACTIVE DOMAIN-CONTAINING PROTEIN 2"/>
    <property type="match status" value="1"/>
</dbReference>
<reference evidence="3 4" key="1">
    <citation type="journal article" date="2021" name="Commun. Biol.">
        <title>The genome of Shorea leprosula (Dipterocarpaceae) highlights the ecological relevance of drought in aseasonal tropical rainforests.</title>
        <authorList>
            <person name="Ng K.K.S."/>
            <person name="Kobayashi M.J."/>
            <person name="Fawcett J.A."/>
            <person name="Hatakeyama M."/>
            <person name="Paape T."/>
            <person name="Ng C.H."/>
            <person name="Ang C.C."/>
            <person name="Tnah L.H."/>
            <person name="Lee C.T."/>
            <person name="Nishiyama T."/>
            <person name="Sese J."/>
            <person name="O'Brien M.J."/>
            <person name="Copetti D."/>
            <person name="Mohd Noor M.I."/>
            <person name="Ong R.C."/>
            <person name="Putra M."/>
            <person name="Sireger I.Z."/>
            <person name="Indrioko S."/>
            <person name="Kosugi Y."/>
            <person name="Izuno A."/>
            <person name="Isagi Y."/>
            <person name="Lee S.L."/>
            <person name="Shimizu K.K."/>
        </authorList>
    </citation>
    <scope>NUCLEOTIDE SEQUENCE [LARGE SCALE GENOMIC DNA]</scope>
    <source>
        <strain evidence="3">214</strain>
    </source>
</reference>
<dbReference type="SMART" id="SM01014">
    <property type="entry name" value="ARID"/>
    <property type="match status" value="1"/>
</dbReference>
<dbReference type="Gene3D" id="1.10.150.60">
    <property type="entry name" value="ARID DNA-binding domain"/>
    <property type="match status" value="1"/>
</dbReference>
<dbReference type="CDD" id="cd00167">
    <property type="entry name" value="SANT"/>
    <property type="match status" value="1"/>
</dbReference>
<dbReference type="InterPro" id="IPR001005">
    <property type="entry name" value="SANT/Myb"/>
</dbReference>
<dbReference type="SUPFAM" id="SSF46774">
    <property type="entry name" value="ARID-like"/>
    <property type="match status" value="1"/>
</dbReference>
<dbReference type="Pfam" id="PF01388">
    <property type="entry name" value="ARID"/>
    <property type="match status" value="1"/>
</dbReference>
<dbReference type="GO" id="GO:0003677">
    <property type="term" value="F:DNA binding"/>
    <property type="evidence" value="ECO:0007669"/>
    <property type="project" value="InterPro"/>
</dbReference>
<dbReference type="SMART" id="SM00501">
    <property type="entry name" value="BRIGHT"/>
    <property type="match status" value="1"/>
</dbReference>
<dbReference type="InterPro" id="IPR000949">
    <property type="entry name" value="ELM2_dom"/>
</dbReference>
<name>A0AAV5I2C2_9ROSI</name>
<comment type="caution">
    <text evidence="3">The sequence shown here is derived from an EMBL/GenBank/DDBJ whole genome shotgun (WGS) entry which is preliminary data.</text>
</comment>
<dbReference type="Proteomes" id="UP001054252">
    <property type="component" value="Unassembled WGS sequence"/>
</dbReference>